<keyword evidence="10" id="KW-1185">Reference proteome</keyword>
<evidence type="ECO:0000256" key="2">
    <source>
        <dbReference type="ARBA" id="ARBA00022448"/>
    </source>
</evidence>
<feature type="transmembrane region" description="Helical" evidence="7">
    <location>
        <begin position="102"/>
        <end position="123"/>
    </location>
</feature>
<dbReference type="OrthoDB" id="1673995at2"/>
<proteinExistence type="predicted"/>
<dbReference type="Proteomes" id="UP000199394">
    <property type="component" value="Unassembled WGS sequence"/>
</dbReference>
<dbReference type="RefSeq" id="WP_090307662.1">
    <property type="nucleotide sequence ID" value="NZ_FNRK01000013.1"/>
</dbReference>
<evidence type="ECO:0000256" key="3">
    <source>
        <dbReference type="ARBA" id="ARBA00022475"/>
    </source>
</evidence>
<feature type="transmembrane region" description="Helical" evidence="7">
    <location>
        <begin position="276"/>
        <end position="296"/>
    </location>
</feature>
<dbReference type="PANTHER" id="PTHR43124:SF3">
    <property type="entry name" value="CHLORAMPHENICOL EFFLUX PUMP RV0191"/>
    <property type="match status" value="1"/>
</dbReference>
<evidence type="ECO:0000256" key="4">
    <source>
        <dbReference type="ARBA" id="ARBA00022692"/>
    </source>
</evidence>
<keyword evidence="6 7" id="KW-0472">Membrane</keyword>
<keyword evidence="4 7" id="KW-0812">Transmembrane</keyword>
<feature type="transmembrane region" description="Helical" evidence="7">
    <location>
        <begin position="364"/>
        <end position="385"/>
    </location>
</feature>
<feature type="transmembrane region" description="Helical" evidence="7">
    <location>
        <begin position="76"/>
        <end position="96"/>
    </location>
</feature>
<feature type="transmembrane region" description="Helical" evidence="7">
    <location>
        <begin position="135"/>
        <end position="163"/>
    </location>
</feature>
<dbReference type="InterPro" id="IPR036259">
    <property type="entry name" value="MFS_trans_sf"/>
</dbReference>
<evidence type="ECO:0000256" key="1">
    <source>
        <dbReference type="ARBA" id="ARBA00004651"/>
    </source>
</evidence>
<dbReference type="Gene3D" id="1.20.1250.20">
    <property type="entry name" value="MFS general substrate transporter like domains"/>
    <property type="match status" value="2"/>
</dbReference>
<evidence type="ECO:0000313" key="10">
    <source>
        <dbReference type="Proteomes" id="UP000199394"/>
    </source>
</evidence>
<evidence type="ECO:0000256" key="6">
    <source>
        <dbReference type="ARBA" id="ARBA00023136"/>
    </source>
</evidence>
<dbReference type="GO" id="GO:0022857">
    <property type="term" value="F:transmembrane transporter activity"/>
    <property type="evidence" value="ECO:0007669"/>
    <property type="project" value="InterPro"/>
</dbReference>
<feature type="domain" description="Major facilitator superfamily (MFS) profile" evidence="8">
    <location>
        <begin position="10"/>
        <end position="392"/>
    </location>
</feature>
<reference evidence="9 10" key="1">
    <citation type="submission" date="2016-10" db="EMBL/GenBank/DDBJ databases">
        <authorList>
            <person name="de Groot N.N."/>
        </authorList>
    </citation>
    <scope>NUCLEOTIDE SEQUENCE [LARGE SCALE GENOMIC DNA]</scope>
    <source>
        <strain evidence="9 10">SR12</strain>
    </source>
</reference>
<gene>
    <name evidence="9" type="ORF">SAMN04515656_11332</name>
</gene>
<dbReference type="GO" id="GO:0005886">
    <property type="term" value="C:plasma membrane"/>
    <property type="evidence" value="ECO:0007669"/>
    <property type="project" value="UniProtKB-SubCell"/>
</dbReference>
<organism evidence="9 10">
    <name type="scientific">Eubacterium aggregans</name>
    <dbReference type="NCBI Taxonomy" id="81409"/>
    <lineage>
        <taxon>Bacteria</taxon>
        <taxon>Bacillati</taxon>
        <taxon>Bacillota</taxon>
        <taxon>Clostridia</taxon>
        <taxon>Eubacteriales</taxon>
        <taxon>Eubacteriaceae</taxon>
        <taxon>Eubacterium</taxon>
    </lineage>
</organism>
<evidence type="ECO:0000256" key="5">
    <source>
        <dbReference type="ARBA" id="ARBA00022989"/>
    </source>
</evidence>
<keyword evidence="5 7" id="KW-1133">Transmembrane helix</keyword>
<accession>A0A1H4C135</accession>
<name>A0A1H4C135_9FIRM</name>
<dbReference type="PROSITE" id="PS50850">
    <property type="entry name" value="MFS"/>
    <property type="match status" value="1"/>
</dbReference>
<comment type="subcellular location">
    <subcellularLocation>
        <location evidence="1">Cell membrane</location>
        <topology evidence="1">Multi-pass membrane protein</topology>
    </subcellularLocation>
</comment>
<feature type="transmembrane region" description="Helical" evidence="7">
    <location>
        <begin position="169"/>
        <end position="185"/>
    </location>
</feature>
<dbReference type="EMBL" id="FNRK01000013">
    <property type="protein sequence ID" value="SEA54044.1"/>
    <property type="molecule type" value="Genomic_DNA"/>
</dbReference>
<dbReference type="InterPro" id="IPR011701">
    <property type="entry name" value="MFS"/>
</dbReference>
<dbReference type="AlphaFoldDB" id="A0A1H4C135"/>
<dbReference type="InterPro" id="IPR050189">
    <property type="entry name" value="MFS_Efflux_Transporters"/>
</dbReference>
<keyword evidence="3" id="KW-1003">Cell membrane</keyword>
<evidence type="ECO:0000313" key="9">
    <source>
        <dbReference type="EMBL" id="SEA54044.1"/>
    </source>
</evidence>
<dbReference type="SUPFAM" id="SSF103473">
    <property type="entry name" value="MFS general substrate transporter"/>
    <property type="match status" value="1"/>
</dbReference>
<feature type="transmembrane region" description="Helical" evidence="7">
    <location>
        <begin position="245"/>
        <end position="269"/>
    </location>
</feature>
<protein>
    <submittedName>
        <fullName evidence="9">Sugar phosphate permease</fullName>
    </submittedName>
</protein>
<keyword evidence="2" id="KW-0813">Transport</keyword>
<evidence type="ECO:0000256" key="7">
    <source>
        <dbReference type="SAM" id="Phobius"/>
    </source>
</evidence>
<sequence length="398" mass="42766">MEQKNSRKWLLLILLLAAFSVTFMTRFVWSPLNSTVSEALGLSKIASGSFMSAFFIGYVITQIPGGMLADKFGVKYVISVGVLLTGLASIGMSFMAGYAQGMIFRIITGLGAGVVMACCSKVISENFEQKDRGIAFGILLIGPTVGLTLANQIGAAVLTAYGWQTAFRVVGYIAIAVAVILFIFIKNTKAETPGEKVTLLTGIKYVLSTRNLIFLCLAGFLYMFLNLGVSTWANAYLGSIGYDTAQAAGIMSIYSIGGILGSLLTGVIVKKTNISVKYYLIGVYLLIAAVTLIFGFQTQLMVLKVAGFVYGFASYLPNAHLNALTLKFAPEHLSGSVMGVQNCVFQLASILSPMIVGWSVDLTGTFRTCWFTLAAMPVIGLIFLFKMKESAESPLNHD</sequence>
<dbReference type="InterPro" id="IPR020846">
    <property type="entry name" value="MFS_dom"/>
</dbReference>
<dbReference type="PANTHER" id="PTHR43124">
    <property type="entry name" value="PURINE EFFLUX PUMP PBUE"/>
    <property type="match status" value="1"/>
</dbReference>
<dbReference type="STRING" id="81409.SAMN04515656_11332"/>
<evidence type="ECO:0000259" key="8">
    <source>
        <dbReference type="PROSITE" id="PS50850"/>
    </source>
</evidence>
<feature type="transmembrane region" description="Helical" evidence="7">
    <location>
        <begin position="205"/>
        <end position="225"/>
    </location>
</feature>
<feature type="transmembrane region" description="Helical" evidence="7">
    <location>
        <begin position="49"/>
        <end position="69"/>
    </location>
</feature>
<dbReference type="Pfam" id="PF07690">
    <property type="entry name" value="MFS_1"/>
    <property type="match status" value="1"/>
</dbReference>